<dbReference type="RefSeq" id="WP_121847067.1">
    <property type="nucleotide sequence ID" value="NZ_CP032050.1"/>
</dbReference>
<evidence type="ECO:0000313" key="3">
    <source>
        <dbReference type="EMBL" id="AYN66014.1"/>
    </source>
</evidence>
<protein>
    <recommendedName>
        <fullName evidence="2">ASPIC/UnbV domain-containing protein</fullName>
    </recommendedName>
</protein>
<dbReference type="EMBL" id="CP032050">
    <property type="protein sequence ID" value="AYN66014.1"/>
    <property type="molecule type" value="Genomic_DNA"/>
</dbReference>
<dbReference type="InterPro" id="IPR013517">
    <property type="entry name" value="FG-GAP"/>
</dbReference>
<evidence type="ECO:0000256" key="1">
    <source>
        <dbReference type="ARBA" id="ARBA00022729"/>
    </source>
</evidence>
<dbReference type="PANTHER" id="PTHR16026">
    <property type="entry name" value="CARTILAGE ACIDIC PROTEIN 1"/>
    <property type="match status" value="1"/>
</dbReference>
<keyword evidence="1" id="KW-0732">Signal</keyword>
<dbReference type="InterPro" id="IPR028994">
    <property type="entry name" value="Integrin_alpha_N"/>
</dbReference>
<dbReference type="OrthoDB" id="9816120at2"/>
<organism evidence="3 4">
    <name type="scientific">Euzebyella marina</name>
    <dbReference type="NCBI Taxonomy" id="1761453"/>
    <lineage>
        <taxon>Bacteria</taxon>
        <taxon>Pseudomonadati</taxon>
        <taxon>Bacteroidota</taxon>
        <taxon>Flavobacteriia</taxon>
        <taxon>Flavobacteriales</taxon>
        <taxon>Flavobacteriaceae</taxon>
        <taxon>Euzebyella</taxon>
    </lineage>
</organism>
<dbReference type="Pfam" id="PF13517">
    <property type="entry name" value="FG-GAP_3"/>
    <property type="match status" value="5"/>
</dbReference>
<gene>
    <name evidence="3" type="ORF">D1013_00765</name>
</gene>
<dbReference type="InterPro" id="IPR011519">
    <property type="entry name" value="UnbV_ASPIC"/>
</dbReference>
<dbReference type="Gene3D" id="2.130.10.130">
    <property type="entry name" value="Integrin alpha, N-terminal"/>
    <property type="match status" value="3"/>
</dbReference>
<dbReference type="InterPro" id="IPR027039">
    <property type="entry name" value="Crtac1"/>
</dbReference>
<keyword evidence="4" id="KW-1185">Reference proteome</keyword>
<dbReference type="Pfam" id="PF07593">
    <property type="entry name" value="UnbV_ASPIC"/>
    <property type="match status" value="1"/>
</dbReference>
<reference evidence="3 4" key="1">
    <citation type="submission" date="2018-08" db="EMBL/GenBank/DDBJ databases">
        <title>The reduced genetic potential of extracellular carbohydrate catabolism in Euzebyella marina RN62, a Flavobacteriia bacterium isolated from the hadal water.</title>
        <authorList>
            <person name="Xue C."/>
        </authorList>
    </citation>
    <scope>NUCLEOTIDE SEQUENCE [LARGE SCALE GENOMIC DNA]</scope>
    <source>
        <strain evidence="3 4">RN62</strain>
    </source>
</reference>
<evidence type="ECO:0000313" key="4">
    <source>
        <dbReference type="Proteomes" id="UP000276309"/>
    </source>
</evidence>
<accession>A0A3G2L187</accession>
<dbReference type="SUPFAM" id="SSF69318">
    <property type="entry name" value="Integrin alpha N-terminal domain"/>
    <property type="match status" value="3"/>
</dbReference>
<name>A0A3G2L187_9FLAO</name>
<feature type="domain" description="ASPIC/UnbV" evidence="2">
    <location>
        <begin position="555"/>
        <end position="620"/>
    </location>
</feature>
<proteinExistence type="predicted"/>
<dbReference type="Proteomes" id="UP000276309">
    <property type="component" value="Chromosome"/>
</dbReference>
<sequence>MNRFIFSAKLFITIGLMSIIGCTTEKEKSVTLENQSASFQLFEVLSPETTGLTFNNLINESPTINGVLYEYLYNGGGVAAGDFNNDGWQDLFFTSNLNPDEIYLNKGGFQFQRVTAQAKLTGNKGFSTGVTTVDINNDGLLDIYVCKSGNYDDTEFLKNELFINLGINSDGVPTFEERASDYGLDISDHSTQAAFFDYDRDGDLDMFLLNHGIDPAETEPNIDRLLLQKSKHSNNKLFKNNAGHFTDVSAASGIINNSIGYGLGIAVGDLNNDHWPDMVVGMDYSEKDHLYINQKNGTFKEVIRQATNHISNFSMGNDIGDINNDGRFDFISVDMVSNNNYDLKTNMSGMNPQRFFDLVDRGLHHQYMFNTLQLNNGNMLDDGTVPAFSDVAQITGLAKTNWSWAPLFFDMNNDGLQDLFVSNGVLRSFRNNDFVIYKRKRVQQLYADMNRLANRDSLIEKYYKDLLAVMPEKKEVNLFYTNNGSLSFSEIKNDSLAPTATNGAIYVDLDNDGDLDLVGNNINDPALIYRNNSNENSTNHFLKVKLRGPKDNANGIGAKVWITTKGLRQVKELYTSRGFQSAVPHELHFGLGDHQLIDQLKITWPDGRSQILNGIEADQKIIVNYEDSSETRDESEEIEPLFATSNLRGVGFEHQENSYDDFKKEILLPHKYSQNGPALAVADVNGDQFDDFFVGGANNQAAALYLQKEDGSFIQVSKKVWAADAFHEDVAATFFDADQDGDLDLYVASGGNESPEGDTYYKHRMYINNGKGQFEKAVKALPNIQVSASCVVPADIDGDGDLDLFVGGKTVPGRYPFAPDSYLLINQSTKENVIFKNATATNAPILKGLGMVSNAQWGDIDQDGDLDLVVVGEWMPLTILENVDGQLINSTNKASLDRQTGWWYGLKMHDFDGDGDLDFIAGNLGKNYKYQASSEEPFEVYAKDFDENGSLDIVLSYYERGKLYPLRGRQCSSDQMPFIKKKFPSYNEFGAADLSMVYGKEALENALHRQAETFASVYVENLGDFKFRIHELDPLAQLSSVNSILVDDFNKDGNADALLVGNLYQAEVETTRNDASYGTVLLGNGRGKFTAMMPAESGLFVKGDVKQASILRSSSGEKRFLFAKNDAPIQAVDLN</sequence>
<dbReference type="PANTHER" id="PTHR16026:SF0">
    <property type="entry name" value="CARTILAGE ACIDIC PROTEIN 1"/>
    <property type="match status" value="1"/>
</dbReference>
<dbReference type="PROSITE" id="PS51257">
    <property type="entry name" value="PROKAR_LIPOPROTEIN"/>
    <property type="match status" value="1"/>
</dbReference>
<dbReference type="AlphaFoldDB" id="A0A3G2L187"/>
<evidence type="ECO:0000259" key="2">
    <source>
        <dbReference type="Pfam" id="PF07593"/>
    </source>
</evidence>
<dbReference type="KEGG" id="emar:D1013_00765"/>